<sequence length="127" mass="13927">MYAGTPFVLVIRTICPYGIKSAFSCNMQFIAYNLSFFSQVPPVEATAPKIVGESLEEVDLVQQGEVRSPLVTSRHFPSLPVTSRHLPSPPVTSRYLPSPPVTSRYLPSPPVTSRHLPSPPVTSRHLA</sequence>
<dbReference type="AlphaFoldDB" id="A0A9P0F0G5"/>
<evidence type="ECO:0000256" key="1">
    <source>
        <dbReference type="SAM" id="MobiDB-lite"/>
    </source>
</evidence>
<evidence type="ECO:0000313" key="2">
    <source>
        <dbReference type="EMBL" id="CAH0383134.1"/>
    </source>
</evidence>
<name>A0A9P0F0G5_BEMTA</name>
<feature type="region of interest" description="Disordered" evidence="1">
    <location>
        <begin position="75"/>
        <end position="127"/>
    </location>
</feature>
<gene>
    <name evidence="2" type="ORF">BEMITA_LOCUS2607</name>
</gene>
<protein>
    <submittedName>
        <fullName evidence="2">Uncharacterized protein</fullName>
    </submittedName>
</protein>
<organism evidence="2 3">
    <name type="scientific">Bemisia tabaci</name>
    <name type="common">Sweetpotato whitefly</name>
    <name type="synonym">Aleurodes tabaci</name>
    <dbReference type="NCBI Taxonomy" id="7038"/>
    <lineage>
        <taxon>Eukaryota</taxon>
        <taxon>Metazoa</taxon>
        <taxon>Ecdysozoa</taxon>
        <taxon>Arthropoda</taxon>
        <taxon>Hexapoda</taxon>
        <taxon>Insecta</taxon>
        <taxon>Pterygota</taxon>
        <taxon>Neoptera</taxon>
        <taxon>Paraneoptera</taxon>
        <taxon>Hemiptera</taxon>
        <taxon>Sternorrhyncha</taxon>
        <taxon>Aleyrodoidea</taxon>
        <taxon>Aleyrodidae</taxon>
        <taxon>Aleyrodinae</taxon>
        <taxon>Bemisia</taxon>
    </lineage>
</organism>
<accession>A0A9P0F0G5</accession>
<dbReference type="Proteomes" id="UP001152759">
    <property type="component" value="Chromosome 10"/>
</dbReference>
<evidence type="ECO:0000313" key="3">
    <source>
        <dbReference type="Proteomes" id="UP001152759"/>
    </source>
</evidence>
<proteinExistence type="predicted"/>
<dbReference type="EMBL" id="OU963871">
    <property type="protein sequence ID" value="CAH0383134.1"/>
    <property type="molecule type" value="Genomic_DNA"/>
</dbReference>
<keyword evidence="3" id="KW-1185">Reference proteome</keyword>
<reference evidence="2" key="1">
    <citation type="submission" date="2021-12" db="EMBL/GenBank/DDBJ databases">
        <authorList>
            <person name="King R."/>
        </authorList>
    </citation>
    <scope>NUCLEOTIDE SEQUENCE</scope>
</reference>